<feature type="binding site" evidence="7">
    <location>
        <position position="197"/>
    </location>
    <ligand>
        <name>substrate</name>
    </ligand>
</feature>
<dbReference type="EMBL" id="JALBUT010000001">
    <property type="protein sequence ID" value="MDX8414663.1"/>
    <property type="molecule type" value="Genomic_DNA"/>
</dbReference>
<feature type="binding site" evidence="7">
    <location>
        <position position="180"/>
    </location>
    <ligand>
        <name>substrate</name>
    </ligand>
</feature>
<dbReference type="Gene3D" id="3.30.420.40">
    <property type="match status" value="2"/>
</dbReference>
<keyword evidence="3 7" id="KW-0479">Metal-binding</keyword>
<feature type="binding site" evidence="7">
    <location>
        <position position="287"/>
    </location>
    <ligand>
        <name>substrate</name>
    </ligand>
</feature>
<evidence type="ECO:0000256" key="3">
    <source>
        <dbReference type="ARBA" id="ARBA00022723"/>
    </source>
</evidence>
<dbReference type="InterPro" id="IPR022450">
    <property type="entry name" value="TsaD"/>
</dbReference>
<keyword evidence="7" id="KW-0963">Cytoplasm</keyword>
<keyword evidence="2 7" id="KW-0819">tRNA processing</keyword>
<evidence type="ECO:0000313" key="9">
    <source>
        <dbReference type="EMBL" id="MDX8414663.1"/>
    </source>
</evidence>
<dbReference type="EC" id="2.3.1.234" evidence="7"/>
<dbReference type="PANTHER" id="PTHR11735:SF6">
    <property type="entry name" value="TRNA N6-ADENOSINE THREONYLCARBAMOYLTRANSFERASE, MITOCHONDRIAL"/>
    <property type="match status" value="1"/>
</dbReference>
<evidence type="ECO:0000256" key="1">
    <source>
        <dbReference type="ARBA" id="ARBA00022679"/>
    </source>
</evidence>
<dbReference type="PANTHER" id="PTHR11735">
    <property type="entry name" value="TRNA N6-ADENOSINE THREONYLCARBAMOYLTRANSFERASE"/>
    <property type="match status" value="1"/>
</dbReference>
<keyword evidence="5 7" id="KW-0012">Acyltransferase</keyword>
<evidence type="ECO:0000256" key="7">
    <source>
        <dbReference type="HAMAP-Rule" id="MF_01445"/>
    </source>
</evidence>
<feature type="binding site" evidence="7">
    <location>
        <begin position="147"/>
        <end position="151"/>
    </location>
    <ligand>
        <name>substrate</name>
    </ligand>
</feature>
<evidence type="ECO:0000259" key="8">
    <source>
        <dbReference type="Pfam" id="PF00814"/>
    </source>
</evidence>
<dbReference type="SUPFAM" id="SSF53067">
    <property type="entry name" value="Actin-like ATPase domain"/>
    <property type="match status" value="1"/>
</dbReference>
<dbReference type="NCBIfam" id="TIGR03723">
    <property type="entry name" value="T6A_TsaD_YgjD"/>
    <property type="match status" value="1"/>
</dbReference>
<comment type="cofactor">
    <cofactor evidence="7">
        <name>Fe(2+)</name>
        <dbReference type="ChEBI" id="CHEBI:29033"/>
    </cofactor>
    <text evidence="7">Binds 1 Fe(2+) ion per subunit.</text>
</comment>
<gene>
    <name evidence="7 9" type="primary">tsaD</name>
    <name evidence="9" type="ORF">MOX91_00490</name>
</gene>
<evidence type="ECO:0000256" key="4">
    <source>
        <dbReference type="ARBA" id="ARBA00023004"/>
    </source>
</evidence>
<keyword evidence="1 7" id="KW-0808">Transferase</keyword>
<sequence>METIFAIESSCDESAVAVFNSEIGVVSNMIHTQIDLHALYGGVVPDLASTEHLKKLPHLIGAALNSDGFDIEKIDKIVATSGPGLANCLAIGISCASALSIALGKELRGVNHLRGHAYSPFISEHAKNPRDFKRRYLEELLPHIGLLVSGGNSILFEIGKNAKMSLICETLDDAAGEALDKGAKLLGMAYPGAPMLEKTALGGDKKKFDFPKGSNRPPSEDPDFSFSGLKTSLRYFLEKRGGAGEDLKDICASYQYAVVEQLRKRCEYFLSKKSYKSFGLSGGVANNLTLRDALERTAKKYRAKFLPAERKYCGDNAAMIAFAAYIDPDSCFKSEANTLKLEPSRPLA</sequence>
<dbReference type="RefSeq" id="WP_370396113.1">
    <property type="nucleotide sequence ID" value="NZ_JALBUT010000001.1"/>
</dbReference>
<feature type="binding site" evidence="7">
    <location>
        <position position="116"/>
    </location>
    <ligand>
        <name>Fe cation</name>
        <dbReference type="ChEBI" id="CHEBI:24875"/>
    </ligand>
</feature>
<evidence type="ECO:0000256" key="2">
    <source>
        <dbReference type="ARBA" id="ARBA00022694"/>
    </source>
</evidence>
<comment type="catalytic activity">
    <reaction evidence="6 7">
        <text>L-threonylcarbamoyladenylate + adenosine(37) in tRNA = N(6)-L-threonylcarbamoyladenosine(37) in tRNA + AMP + H(+)</text>
        <dbReference type="Rhea" id="RHEA:37059"/>
        <dbReference type="Rhea" id="RHEA-COMP:10162"/>
        <dbReference type="Rhea" id="RHEA-COMP:10163"/>
        <dbReference type="ChEBI" id="CHEBI:15378"/>
        <dbReference type="ChEBI" id="CHEBI:73682"/>
        <dbReference type="ChEBI" id="CHEBI:74411"/>
        <dbReference type="ChEBI" id="CHEBI:74418"/>
        <dbReference type="ChEBI" id="CHEBI:456215"/>
        <dbReference type="EC" id="2.3.1.234"/>
    </reaction>
</comment>
<dbReference type="GO" id="GO:0061711">
    <property type="term" value="F:tRNA N(6)-L-threonylcarbamoyladenine synthase activity"/>
    <property type="evidence" value="ECO:0007669"/>
    <property type="project" value="UniProtKB-EC"/>
</dbReference>
<comment type="caution">
    <text evidence="7">Lacks conserved residue(s) required for the propagation of feature annotation.</text>
</comment>
<proteinExistence type="inferred from homology"/>
<comment type="similarity">
    <text evidence="7">Belongs to the KAE1 / TsaD family.</text>
</comment>
<dbReference type="InterPro" id="IPR043129">
    <property type="entry name" value="ATPase_NBD"/>
</dbReference>
<dbReference type="Proteomes" id="UP001275932">
    <property type="component" value="Unassembled WGS sequence"/>
</dbReference>
<evidence type="ECO:0000256" key="6">
    <source>
        <dbReference type="ARBA" id="ARBA00048117"/>
    </source>
</evidence>
<keyword evidence="4 7" id="KW-0408">Iron</keyword>
<reference evidence="9 10" key="1">
    <citation type="submission" date="2022-03" db="EMBL/GenBank/DDBJ databases">
        <title>Novel taxa within the pig intestine.</title>
        <authorList>
            <person name="Wylensek D."/>
            <person name="Bishof K."/>
            <person name="Afrizal A."/>
            <person name="Clavel T."/>
        </authorList>
    </citation>
    <scope>NUCLEOTIDE SEQUENCE [LARGE SCALE GENOMIC DNA]</scope>
    <source>
        <strain evidence="9 10">CLA-KB-P66</strain>
    </source>
</reference>
<feature type="binding site" evidence="7">
    <location>
        <position position="112"/>
    </location>
    <ligand>
        <name>Fe cation</name>
        <dbReference type="ChEBI" id="CHEBI:24875"/>
    </ligand>
</feature>
<accession>A0ABU4WDM5</accession>
<organism evidence="9 10">
    <name type="scientific">Intestinicryptomonas porci</name>
    <dbReference type="NCBI Taxonomy" id="2926320"/>
    <lineage>
        <taxon>Bacteria</taxon>
        <taxon>Pseudomonadati</taxon>
        <taxon>Verrucomicrobiota</taxon>
        <taxon>Opitutia</taxon>
        <taxon>Opitutales</taxon>
        <taxon>Intestinicryptomonaceae</taxon>
        <taxon>Intestinicryptomonas</taxon>
    </lineage>
</organism>
<dbReference type="InterPro" id="IPR017861">
    <property type="entry name" value="KAE1/TsaD"/>
</dbReference>
<name>A0ABU4WDM5_9BACT</name>
<comment type="function">
    <text evidence="7">Required for the formation of a threonylcarbamoyl group on adenosine at position 37 (t(6)A37) in tRNAs that read codons beginning with adenine. Is involved in the transfer of the threonylcarbamoyl moiety of threonylcarbamoyl-AMP (TC-AMP) to the N6 group of A37, together with TsaE and TsaB. TsaD likely plays a direct catalytic role in this reaction.</text>
</comment>
<dbReference type="Pfam" id="PF00814">
    <property type="entry name" value="TsaD"/>
    <property type="match status" value="1"/>
</dbReference>
<dbReference type="InterPro" id="IPR000905">
    <property type="entry name" value="Gcp-like_dom"/>
</dbReference>
<evidence type="ECO:0000313" key="10">
    <source>
        <dbReference type="Proteomes" id="UP001275932"/>
    </source>
</evidence>
<comment type="subcellular location">
    <subcellularLocation>
        <location evidence="7">Cytoplasm</location>
    </subcellularLocation>
</comment>
<keyword evidence="10" id="KW-1185">Reference proteome</keyword>
<feature type="binding site" evidence="7">
    <location>
        <position position="315"/>
    </location>
    <ligand>
        <name>Fe cation</name>
        <dbReference type="ChEBI" id="CHEBI:24875"/>
    </ligand>
</feature>
<dbReference type="HAMAP" id="MF_01445">
    <property type="entry name" value="TsaD"/>
    <property type="match status" value="1"/>
</dbReference>
<comment type="caution">
    <text evidence="9">The sequence shown here is derived from an EMBL/GenBank/DDBJ whole genome shotgun (WGS) entry which is preliminary data.</text>
</comment>
<evidence type="ECO:0000256" key="5">
    <source>
        <dbReference type="ARBA" id="ARBA00023315"/>
    </source>
</evidence>
<feature type="domain" description="Gcp-like" evidence="8">
    <location>
        <begin position="25"/>
        <end position="322"/>
    </location>
</feature>
<dbReference type="NCBIfam" id="TIGR00329">
    <property type="entry name" value="gcp_kae1"/>
    <property type="match status" value="1"/>
</dbReference>
<protein>
    <recommendedName>
        <fullName evidence="7">tRNA N6-adenosine threonylcarbamoyltransferase</fullName>
        <ecNumber evidence="7">2.3.1.234</ecNumber>
    </recommendedName>
    <alternativeName>
        <fullName evidence="7">N6-L-threonylcarbamoyladenine synthase</fullName>
        <shortName evidence="7">t(6)A synthase</shortName>
    </alternativeName>
    <alternativeName>
        <fullName evidence="7">t(6)A37 threonylcarbamoyladenosine biosynthesis protein TsaD</fullName>
    </alternativeName>
    <alternativeName>
        <fullName evidence="7">tRNA threonylcarbamoyladenosine biosynthesis protein TsaD</fullName>
    </alternativeName>
</protein>
<dbReference type="PRINTS" id="PR00789">
    <property type="entry name" value="OSIALOPTASE"/>
</dbReference>